<keyword evidence="2" id="KW-1185">Reference proteome</keyword>
<dbReference type="Proteomes" id="UP001148737">
    <property type="component" value="Unassembled WGS sequence"/>
</dbReference>
<gene>
    <name evidence="1" type="ORF">NLG97_g4889</name>
</gene>
<evidence type="ECO:0000313" key="2">
    <source>
        <dbReference type="Proteomes" id="UP001148737"/>
    </source>
</evidence>
<accession>A0ACC1QU05</accession>
<sequence length="620" mass="68987">MLPLYQLLIAAGALLPRGLITATASVIVTGVKVDPRAPSLPPRRSIVDLYSTGGPQWDLYIQALQAMQNANTTDAESYFQVSGIHGKPYIEYDKTGPKSTEGWAGYCPHGQILVKHAKQIAVTYPEEHRARYIAAADVLRMPFWDWAADEAVPQPTVPLSLNINVTENGKLEAKDVENPLHTFKFPQHVLDGEFGEFDTMRRAQIYRCNQPNMSYPETANQLIKRRKYKTSLYDAFTRSSDFKQFATLASSGSSLEGIHGGIHWDGACQSQFLSLDFTGFDPLFMLHHANVDRLWAYWEAMHPDQGLFSGEYLSKGLWSTPINTTITTKSPLQPFRRSETEFHTPESVQSIHDLGYSYPGLEHRVKNPDKTREEVTRIINGLEPTFAKLDGRQTNRQPDRPRTMLTRYFAHMTVELSEVVRPCSIEVSMNGTYAGNLVLMSMPESGVVHGEIPLDSVYTYLRDKNNSAILDSLQAWLQVEIIKSDGSTVPVLDIPSLKMQIEQVHVAAPRSDIELPEYSGSRIFGIKFAEHWILGFYRDHFDDVLGMDQSYATKMRIGAGASDGPTVGLGGAVTILITGAASAVAWVADAWHHRLGMRTPCAGLAVLVINDSAHDTTGFK</sequence>
<protein>
    <submittedName>
        <fullName evidence="1">Uncharacterized protein</fullName>
    </submittedName>
</protein>
<name>A0ACC1QU05_9HYPO</name>
<comment type="caution">
    <text evidence="1">The sequence shown here is derived from an EMBL/GenBank/DDBJ whole genome shotgun (WGS) entry which is preliminary data.</text>
</comment>
<dbReference type="EMBL" id="JANAKD010000513">
    <property type="protein sequence ID" value="KAJ3493192.1"/>
    <property type="molecule type" value="Genomic_DNA"/>
</dbReference>
<reference evidence="1" key="1">
    <citation type="submission" date="2022-07" db="EMBL/GenBank/DDBJ databases">
        <title>Genome Sequence of Lecanicillium saksenae.</title>
        <authorList>
            <person name="Buettner E."/>
        </authorList>
    </citation>
    <scope>NUCLEOTIDE SEQUENCE</scope>
    <source>
        <strain evidence="1">VT-O1</strain>
    </source>
</reference>
<evidence type="ECO:0000313" key="1">
    <source>
        <dbReference type="EMBL" id="KAJ3493192.1"/>
    </source>
</evidence>
<organism evidence="1 2">
    <name type="scientific">Lecanicillium saksenae</name>
    <dbReference type="NCBI Taxonomy" id="468837"/>
    <lineage>
        <taxon>Eukaryota</taxon>
        <taxon>Fungi</taxon>
        <taxon>Dikarya</taxon>
        <taxon>Ascomycota</taxon>
        <taxon>Pezizomycotina</taxon>
        <taxon>Sordariomycetes</taxon>
        <taxon>Hypocreomycetidae</taxon>
        <taxon>Hypocreales</taxon>
        <taxon>Cordycipitaceae</taxon>
        <taxon>Lecanicillium</taxon>
    </lineage>
</organism>
<proteinExistence type="predicted"/>